<gene>
    <name evidence="3" type="ORF">CathTA2_1071</name>
    <name evidence="4" type="ORF">HUR95_10915</name>
</gene>
<dbReference type="eggNOG" id="COG1051">
    <property type="taxonomic scope" value="Bacteria"/>
</dbReference>
<dbReference type="InterPro" id="IPR059176">
    <property type="entry name" value="UDP-X_N"/>
</dbReference>
<dbReference type="Proteomes" id="UP000010716">
    <property type="component" value="Unassembled WGS sequence"/>
</dbReference>
<protein>
    <submittedName>
        <fullName evidence="3">NUDIX hydrolase</fullName>
    </submittedName>
</protein>
<dbReference type="RefSeq" id="WP_007503816.1">
    <property type="nucleotide sequence ID" value="NZ_AFCE01000109.1"/>
</dbReference>
<dbReference type="KEGG" id="cthu:HUR95_10915"/>
<evidence type="ECO:0000256" key="1">
    <source>
        <dbReference type="ARBA" id="ARBA00005582"/>
    </source>
</evidence>
<dbReference type="InterPro" id="IPR015797">
    <property type="entry name" value="NUDIX_hydrolase-like_dom_sf"/>
</dbReference>
<dbReference type="OrthoDB" id="9804442at2"/>
<dbReference type="Pfam" id="PF12535">
    <property type="entry name" value="Nudix_N"/>
    <property type="match status" value="1"/>
</dbReference>
<name>F5L5K8_CALTT</name>
<dbReference type="EMBL" id="AFCE01000109">
    <property type="protein sequence ID" value="EGL83364.1"/>
    <property type="molecule type" value="Genomic_DNA"/>
</dbReference>
<dbReference type="InterPro" id="IPR000086">
    <property type="entry name" value="NUDIX_hydrolase_dom"/>
</dbReference>
<evidence type="ECO:0000313" key="4">
    <source>
        <dbReference type="EMBL" id="QZT32873.1"/>
    </source>
</evidence>
<comment type="similarity">
    <text evidence="1">Belongs to the Nudix hydrolase family.</text>
</comment>
<keyword evidence="3" id="KW-0378">Hydrolase</keyword>
<dbReference type="GO" id="GO:0016787">
    <property type="term" value="F:hydrolase activity"/>
    <property type="evidence" value="ECO:0007669"/>
    <property type="project" value="UniProtKB-KW"/>
</dbReference>
<dbReference type="Pfam" id="PF00293">
    <property type="entry name" value="NUDIX"/>
    <property type="match status" value="1"/>
</dbReference>
<sequence length="205" mass="23319">MSTKWLEWAKQIQALAQAGLTYTKDPYDKERYRELRAISAEIMAQYTKLDMETIEDLFANETGYPTPKVDVRAVVFKQGKILLVQEKDDQRWALPGGWADIGLTPSEVVVKEVKEESGFEVKATRLLAVLDKKCHPHPPSPYHVYKIFIQCKLVGGVAESGLETQNVRFCGEHELPPLSIERNTPSQLQLLFEYYKNPGKPPLVD</sequence>
<reference evidence="3 5" key="1">
    <citation type="journal article" date="2011" name="J. Bacteriol.">
        <title>Draft genome sequence of the thermoalkaliphilic Caldalkalibacillus thermarum strain TA2.A1.</title>
        <authorList>
            <person name="Kalamorz F."/>
            <person name="Keis S."/>
            <person name="McMillan D.G."/>
            <person name="Olsson K."/>
            <person name="Stanton J.A."/>
            <person name="Stockwell P."/>
            <person name="Black M.A."/>
            <person name="Klingeman D.M."/>
            <person name="Land M.L."/>
            <person name="Han C.S."/>
            <person name="Martin S.L."/>
            <person name="Becher S.A."/>
            <person name="Peddie C.J."/>
            <person name="Morgan H.W."/>
            <person name="Matthies D."/>
            <person name="Preiss L."/>
            <person name="Meier T."/>
            <person name="Brown S.D."/>
            <person name="Cook G.M."/>
        </authorList>
    </citation>
    <scope>NUCLEOTIDE SEQUENCE [LARGE SCALE GENOMIC DNA]</scope>
    <source>
        <strain evidence="3 5">TA2.A1</strain>
    </source>
</reference>
<organism evidence="3 5">
    <name type="scientific">Caldalkalibacillus thermarum (strain TA2.A1)</name>
    <dbReference type="NCBI Taxonomy" id="986075"/>
    <lineage>
        <taxon>Bacteria</taxon>
        <taxon>Bacillati</taxon>
        <taxon>Bacillota</taxon>
        <taxon>Bacilli</taxon>
        <taxon>Bacillales</taxon>
        <taxon>Bacillaceae</taxon>
        <taxon>Caldalkalibacillus</taxon>
    </lineage>
</organism>
<evidence type="ECO:0000313" key="6">
    <source>
        <dbReference type="Proteomes" id="UP000825179"/>
    </source>
</evidence>
<dbReference type="AlphaFoldDB" id="F5L5K8"/>
<feature type="domain" description="Nudix hydrolase" evidence="2">
    <location>
        <begin position="66"/>
        <end position="194"/>
    </location>
</feature>
<dbReference type="PANTHER" id="PTHR43736:SF1">
    <property type="entry name" value="DIHYDRONEOPTERIN TRIPHOSPHATE DIPHOSPHATASE"/>
    <property type="match status" value="1"/>
</dbReference>
<dbReference type="Gene3D" id="6.10.250.1120">
    <property type="match status" value="1"/>
</dbReference>
<reference evidence="4" key="3">
    <citation type="submission" date="2021-08" db="EMBL/GenBank/DDBJ databases">
        <authorList>
            <person name="de Jong S."/>
            <person name="van den Broek M."/>
            <person name="Merkel A."/>
            <person name="de la Torre Cortes P."/>
            <person name="Kalamorz F."/>
            <person name="Cook G."/>
            <person name="van Loosdrecht M."/>
            <person name="McMillan D."/>
        </authorList>
    </citation>
    <scope>NUCLEOTIDE SEQUENCE</scope>
    <source>
        <strain evidence="4">TA2.A1</strain>
    </source>
</reference>
<dbReference type="Proteomes" id="UP000825179">
    <property type="component" value="Chromosome"/>
</dbReference>
<dbReference type="PROSITE" id="PS51462">
    <property type="entry name" value="NUDIX"/>
    <property type="match status" value="1"/>
</dbReference>
<keyword evidence="6" id="KW-1185">Reference proteome</keyword>
<dbReference type="CDD" id="cd04672">
    <property type="entry name" value="NUDIX_CDP-Chase_like"/>
    <property type="match status" value="1"/>
</dbReference>
<dbReference type="PANTHER" id="PTHR43736">
    <property type="entry name" value="ADP-RIBOSE PYROPHOSPHATASE"/>
    <property type="match status" value="1"/>
</dbReference>
<evidence type="ECO:0000313" key="3">
    <source>
        <dbReference type="EMBL" id="EGL83364.1"/>
    </source>
</evidence>
<reference evidence="4 6" key="2">
    <citation type="journal article" date="2020" name="Extremophiles">
        <title>Genomic analysis of Caldalkalibacillus thermarum TA2.A1 reveals aerobic alkaliphilic metabolism and evolutionary hallmarks linking alkaliphilic bacteria and plant life.</title>
        <authorList>
            <person name="de Jong S.I."/>
            <person name="van den Broek M.A."/>
            <person name="Merkel A.Y."/>
            <person name="de la Torre Cortes P."/>
            <person name="Kalamorz F."/>
            <person name="Cook G.M."/>
            <person name="van Loosdrecht M.C.M."/>
            <person name="McMillan D.G.G."/>
        </authorList>
    </citation>
    <scope>NUCLEOTIDE SEQUENCE [LARGE SCALE GENOMIC DNA]</scope>
    <source>
        <strain evidence="4 6">TA2.A1</strain>
    </source>
</reference>
<dbReference type="EMBL" id="CP082237">
    <property type="protein sequence ID" value="QZT32873.1"/>
    <property type="molecule type" value="Genomic_DNA"/>
</dbReference>
<dbReference type="SUPFAM" id="SSF55811">
    <property type="entry name" value="Nudix"/>
    <property type="match status" value="1"/>
</dbReference>
<evidence type="ECO:0000259" key="2">
    <source>
        <dbReference type="PROSITE" id="PS51462"/>
    </source>
</evidence>
<dbReference type="Gene3D" id="3.90.79.10">
    <property type="entry name" value="Nucleoside Triphosphate Pyrophosphohydrolase"/>
    <property type="match status" value="1"/>
</dbReference>
<accession>F5L5K8</accession>
<evidence type="ECO:0000313" key="5">
    <source>
        <dbReference type="Proteomes" id="UP000010716"/>
    </source>
</evidence>
<proteinExistence type="inferred from homology"/>